<proteinExistence type="predicted"/>
<evidence type="ECO:0000256" key="1">
    <source>
        <dbReference type="SAM" id="MobiDB-lite"/>
    </source>
</evidence>
<protein>
    <submittedName>
        <fullName evidence="2">Uncharacterized protein</fullName>
    </submittedName>
</protein>
<gene>
    <name evidence="2" type="ORF">NB640_11895</name>
</gene>
<sequence length="458" mass="51090">MDELEKIYMADDAIAGADIYKPITDWATNTLNQPFDGPLINVKPSGFALDNDEYPGVQAWRRRFPENTGLSDNEAICRRLAPSVKARDTTGNLTVKSPTFSGRQGLFGTTDEPCFKQAGQEKFQQDFTNTMSDSADWINRGGAAMESSINPVENRNWQETPSMQLGKTFEAQPFKRDYGVPRNQEFSIEKNYKPGLAKDLSDHLKDPVYGQAGQKTSAELTNSYVSTHSNVNGKELWNRLKNDFGVEQAGQIINKLGYFSGVRGNPTFSGNEMLRFSPNEAERAMEKMERENRYRDLPDNPAYSAHGVDFGSQLVPEDKPLSLRPTYDEYGYDYMAGPDPRQYGGPKNTRFSTGAQYGPELAEDISRIVSDPVYGEAGANLAMGLRNSIRDGETQISGKGLYYLLADSFGQDRAHEILNRLDYFSGVDGFAWAEENNGKGQTLDFDSRPGEGYPALFR</sequence>
<dbReference type="AlphaFoldDB" id="A0A9E9LUK2"/>
<dbReference type="RefSeq" id="WP_269308910.1">
    <property type="nucleotide sequence ID" value="NZ_CP098242.1"/>
</dbReference>
<reference evidence="2" key="1">
    <citation type="journal article" date="2022" name="Front. Microbiol.">
        <title>New perspectives on an old grouping: The genomic and phenotypic variability of Oxalobacter formigenes and the implications for calcium oxalate stone prevention.</title>
        <authorList>
            <person name="Chmiel J.A."/>
            <person name="Carr C."/>
            <person name="Stuivenberg G.A."/>
            <person name="Venema R."/>
            <person name="Chanyi R.M."/>
            <person name="Al K.F."/>
            <person name="Giguere D."/>
            <person name="Say H."/>
            <person name="Akouris P.P."/>
            <person name="Dominguez Romero S.A."/>
            <person name="Kwong A."/>
            <person name="Tai V."/>
            <person name="Koval S.F."/>
            <person name="Razvi H."/>
            <person name="Bjazevic J."/>
            <person name="Burton J.P."/>
        </authorList>
    </citation>
    <scope>NUCLEOTIDE SEQUENCE</scope>
    <source>
        <strain evidence="2">WoOx3</strain>
    </source>
</reference>
<dbReference type="Proteomes" id="UP001156215">
    <property type="component" value="Chromosome"/>
</dbReference>
<keyword evidence="3" id="KW-1185">Reference proteome</keyword>
<name>A0A9E9LUK2_9BURK</name>
<evidence type="ECO:0000313" key="3">
    <source>
        <dbReference type="Proteomes" id="UP001156215"/>
    </source>
</evidence>
<organism evidence="2 3">
    <name type="scientific">Oxalobacter vibrioformis</name>
    <dbReference type="NCBI Taxonomy" id="933080"/>
    <lineage>
        <taxon>Bacteria</taxon>
        <taxon>Pseudomonadati</taxon>
        <taxon>Pseudomonadota</taxon>
        <taxon>Betaproteobacteria</taxon>
        <taxon>Burkholderiales</taxon>
        <taxon>Oxalobacteraceae</taxon>
        <taxon>Oxalobacter</taxon>
    </lineage>
</organism>
<evidence type="ECO:0000313" key="2">
    <source>
        <dbReference type="EMBL" id="WAW09905.1"/>
    </source>
</evidence>
<dbReference type="KEGG" id="ovb:NB640_11895"/>
<dbReference type="EMBL" id="CP098242">
    <property type="protein sequence ID" value="WAW09905.1"/>
    <property type="molecule type" value="Genomic_DNA"/>
</dbReference>
<feature type="region of interest" description="Disordered" evidence="1">
    <location>
        <begin position="89"/>
        <end position="112"/>
    </location>
</feature>
<feature type="compositionally biased region" description="Polar residues" evidence="1">
    <location>
        <begin position="89"/>
        <end position="102"/>
    </location>
</feature>
<accession>A0A9E9LUK2</accession>